<proteinExistence type="predicted"/>
<sequence>MEMRQVLVDDEMNAIVAYDESFRLILSQDDLSEYHKGFVNWHKQPTVEISVITEGAVKVNVLEHEYIVTEN</sequence>
<name>A0A9D2FSU6_9FIRM</name>
<dbReference type="AlphaFoldDB" id="A0A9D2FSU6"/>
<dbReference type="EMBL" id="DXBG01000224">
    <property type="protein sequence ID" value="HIZ66122.1"/>
    <property type="molecule type" value="Genomic_DNA"/>
</dbReference>
<feature type="non-terminal residue" evidence="1">
    <location>
        <position position="71"/>
    </location>
</feature>
<evidence type="ECO:0000313" key="1">
    <source>
        <dbReference type="EMBL" id="HIZ66122.1"/>
    </source>
</evidence>
<comment type="caution">
    <text evidence="1">The sequence shown here is derived from an EMBL/GenBank/DDBJ whole genome shotgun (WGS) entry which is preliminary data.</text>
</comment>
<accession>A0A9D2FSU6</accession>
<protein>
    <submittedName>
        <fullName evidence="1">Uncharacterized protein</fullName>
    </submittedName>
</protein>
<reference evidence="1" key="2">
    <citation type="submission" date="2021-04" db="EMBL/GenBank/DDBJ databases">
        <authorList>
            <person name="Gilroy R."/>
        </authorList>
    </citation>
    <scope>NUCLEOTIDE SEQUENCE</scope>
    <source>
        <strain evidence="1">1068</strain>
    </source>
</reference>
<dbReference type="Proteomes" id="UP000824056">
    <property type="component" value="Unassembled WGS sequence"/>
</dbReference>
<gene>
    <name evidence="1" type="ORF">H9809_09540</name>
</gene>
<reference evidence="1" key="1">
    <citation type="journal article" date="2021" name="PeerJ">
        <title>Extensive microbial diversity within the chicken gut microbiome revealed by metagenomics and culture.</title>
        <authorList>
            <person name="Gilroy R."/>
            <person name="Ravi A."/>
            <person name="Getino M."/>
            <person name="Pursley I."/>
            <person name="Horton D.L."/>
            <person name="Alikhan N.F."/>
            <person name="Baker D."/>
            <person name="Gharbi K."/>
            <person name="Hall N."/>
            <person name="Watson M."/>
            <person name="Adriaenssens E.M."/>
            <person name="Foster-Nyarko E."/>
            <person name="Jarju S."/>
            <person name="Secka A."/>
            <person name="Antonio M."/>
            <person name="Oren A."/>
            <person name="Chaudhuri R.R."/>
            <person name="La Ragione R."/>
            <person name="Hildebrand F."/>
            <person name="Pallen M.J."/>
        </authorList>
    </citation>
    <scope>NUCLEOTIDE SEQUENCE</scope>
    <source>
        <strain evidence="1">1068</strain>
    </source>
</reference>
<organism evidence="1 2">
    <name type="scientific">Candidatus Blautia pullicola</name>
    <dbReference type="NCBI Taxonomy" id="2838498"/>
    <lineage>
        <taxon>Bacteria</taxon>
        <taxon>Bacillati</taxon>
        <taxon>Bacillota</taxon>
        <taxon>Clostridia</taxon>
        <taxon>Lachnospirales</taxon>
        <taxon>Lachnospiraceae</taxon>
        <taxon>Blautia</taxon>
    </lineage>
</organism>
<evidence type="ECO:0000313" key="2">
    <source>
        <dbReference type="Proteomes" id="UP000824056"/>
    </source>
</evidence>